<proteinExistence type="predicted"/>
<keyword evidence="3" id="KW-1185">Reference proteome</keyword>
<evidence type="ECO:0000313" key="3">
    <source>
        <dbReference type="Proteomes" id="UP000318939"/>
    </source>
</evidence>
<keyword evidence="2" id="KW-0614">Plasmid</keyword>
<reference evidence="2 3" key="2">
    <citation type="journal article" date="2023" name="MicrobiologyOpen">
        <title>Genomics of the tumorigenes clade of the family Rhizobiaceae and description of Rhizobium rhododendri sp. nov.</title>
        <authorList>
            <person name="Kuzmanovic N."/>
            <person name="diCenzo G.C."/>
            <person name="Bunk B."/>
            <person name="Sproeer C."/>
            <person name="Fruehling A."/>
            <person name="Neumann-Schaal M."/>
            <person name="Overmann J."/>
            <person name="Smalla K."/>
        </authorList>
    </citation>
    <scope>NUCLEOTIDE SEQUENCE [LARGE SCALE GENOMIC DNA]</scope>
    <source>
        <strain evidence="3">rho-6.2</strain>
        <plasmid evidence="2 3">unnamed1</plasmid>
    </source>
</reference>
<reference evidence="2 3" key="1">
    <citation type="journal article" date="2019" name="Phytopathology">
        <title>A Novel Group of Rhizobium tumorigenes-Like Agrobacteria Associated with Crown Gall Disease of Rhododendron and Blueberry.</title>
        <authorList>
            <person name="Kuzmanovic N."/>
            <person name="Behrens P."/>
            <person name="Idczak E."/>
            <person name="Wagner S."/>
            <person name="Gotz M."/>
            <person name="Sproer C."/>
            <person name="Bunk B."/>
            <person name="Overmann J."/>
            <person name="Smalla K."/>
        </authorList>
    </citation>
    <scope>NUCLEOTIDE SEQUENCE [LARGE SCALE GENOMIC DNA]</scope>
    <source>
        <strain evidence="3">rho-6.2</strain>
    </source>
</reference>
<dbReference type="Pfam" id="PF02625">
    <property type="entry name" value="XdhC_CoxI"/>
    <property type="match status" value="1"/>
</dbReference>
<accession>A0ABY8IQM8</accession>
<organism evidence="2 3">
    <name type="scientific">Rhizobium rhododendri</name>
    <dbReference type="NCBI Taxonomy" id="2506430"/>
    <lineage>
        <taxon>Bacteria</taxon>
        <taxon>Pseudomonadati</taxon>
        <taxon>Pseudomonadota</taxon>
        <taxon>Alphaproteobacteria</taxon>
        <taxon>Hyphomicrobiales</taxon>
        <taxon>Rhizobiaceae</taxon>
        <taxon>Rhizobium/Agrobacterium group</taxon>
        <taxon>Rhizobium</taxon>
    </lineage>
</organism>
<gene>
    <name evidence="2" type="ORF">PR018_20410</name>
</gene>
<dbReference type="InterPro" id="IPR003777">
    <property type="entry name" value="XdhC_CoxI"/>
</dbReference>
<protein>
    <submittedName>
        <fullName evidence="2">XdhC family protein</fullName>
    </submittedName>
</protein>
<evidence type="ECO:0000313" key="2">
    <source>
        <dbReference type="EMBL" id="WFS25884.1"/>
    </source>
</evidence>
<dbReference type="RefSeq" id="WP_161991043.1">
    <property type="nucleotide sequence ID" value="NZ_CP117268.1"/>
</dbReference>
<feature type="domain" description="XdhC- CoxI" evidence="1">
    <location>
        <begin position="7"/>
        <end position="41"/>
    </location>
</feature>
<name>A0ABY8IQM8_9HYPH</name>
<sequence length="41" mass="4138">MASIIEPPRALGAQMAVHEEGLCCGYVFGGCTEAAVAAEAL</sequence>
<dbReference type="EMBL" id="CP117268">
    <property type="protein sequence ID" value="WFS25884.1"/>
    <property type="molecule type" value="Genomic_DNA"/>
</dbReference>
<evidence type="ECO:0000259" key="1">
    <source>
        <dbReference type="Pfam" id="PF02625"/>
    </source>
</evidence>
<geneLocation type="plasmid" evidence="2 3">
    <name>unnamed1</name>
</geneLocation>
<dbReference type="Proteomes" id="UP000318939">
    <property type="component" value="Plasmid unnamed1"/>
</dbReference>